<feature type="compositionally biased region" description="Basic and acidic residues" evidence="1">
    <location>
        <begin position="1132"/>
        <end position="1141"/>
    </location>
</feature>
<dbReference type="GO" id="GO:0004386">
    <property type="term" value="F:helicase activity"/>
    <property type="evidence" value="ECO:0007669"/>
    <property type="project" value="TreeGrafter"/>
</dbReference>
<feature type="compositionally biased region" description="Basic and acidic residues" evidence="1">
    <location>
        <begin position="1091"/>
        <end position="1114"/>
    </location>
</feature>
<feature type="compositionally biased region" description="Polar residues" evidence="1">
    <location>
        <begin position="855"/>
        <end position="888"/>
    </location>
</feature>
<sequence length="1247" mass="141230">QPVQPMQQQQSYQGGSGYASGYPQQQQMYGGMQPMQHQPQYPQSTAAAAAGHGMYQYHHQYQSQPNMQMHQSQQPQWPHNPGQQPPPPPQGMFYVPDSGSAASGYFVQPSGTGGPSMAGVSTHAPSYIHRSTSAAASLNDAEQYGMGLREEENARHSMTNHVQNIIANKPPTFCEQAMIALNSISPILDRRTFTQFYRSMGGAQWDESVDVDLAHVTVKYLMDSPIPGSILVFLPGYEDIQALKDKIQYDRYEGIRPSLCLLHSQLNSADQQRVFDPTRPGERKVILSTNIAEASLTIDDVVFVVDCGKAKEKTYDHTSRISQLKCVWIAKSNAEQRRGRAGRCRPGFCFRLYSDEEFDKMLPSQVAEMQRSAIHDVCLHAKMFAPERMSVKEFLQLAPEPPEAQAVESSLQFLEQLGALYTEQDEDGGGSYYGGRIARMREPELTQLGRLVAHLPLDPQLARLLLFGYSLRCFNPIVTLVALLSHRDPFTLAMGEEKQAAISARDSFAHRDFSDHLMILRAFSAYASIPSNNYSNAARMCKEKYLSAPTLKMVDGIRRQLLMELRRIRFINELNGALDDPFLNEYSNKWPMVQAAIVAGSYPCIGFVKGSKMRKIRTYTDSHSQLHPSSSLKRQMLSQEKRQMDLQKYYNGEPTIEYLAFQEFVKIDEGLTLRTATAIPSVTIFLFAGPIRLSREKLQSYFVSTTEETLKEETEGQDRDFFQPRDILELESWLSVKGCIGDFIRMMQLRFKVMDYVLSVMKTPPEINKEENKMLLSTLSNVLEIEHKTKGFNEVNDVYTRGSQGSHGGCNNNQQNPLKKTERVMGYDFGANTSSSSNSQREEKKKPEPAPSKQPYGTPNSSSDHNSSFYNNRSSQPFSQHSQPYQRTQQQQQGQQGGGGGGRDSRQQEREAAKASVREMTRETREKGPAESKLNWRDQPKPSPSPPVQQMQPRAEKEYPDPYRDKGREERTANTSRSQEDPHPFSSIKFVRPPAKQTKPREEEKKGHNQRPNEDRGNGYNREERRDSEKNEKNEASSVPKWRGELRRGSTVAARLEKRDSRADDYGSGPSRTSGRDQRVGGRYEEDDDGSNDRIPEDPKVNDHPVEREPHREQQQPSTRVFGFGPSSQKRGAPDEKRDYGSRQYGSQDRRHQSSHSQWGGGQSRNQKVDPPKEEEDWGKSANAPSFFSTEGGQPKKKGGRTFVNSRFMGMHSDRMDNRNGGGSRDEEKDRTNRWEDKPRGTRTARD</sequence>
<gene>
    <name evidence="3" type="ORF">PENTCL1PPCAC_23300</name>
</gene>
<dbReference type="SMART" id="SM00847">
    <property type="entry name" value="HA2"/>
    <property type="match status" value="1"/>
</dbReference>
<feature type="non-terminal residue" evidence="3">
    <location>
        <position position="1"/>
    </location>
</feature>
<accession>A0AAV5U2P6</accession>
<dbReference type="CDD" id="cd18791">
    <property type="entry name" value="SF2_C_RHA"/>
    <property type="match status" value="1"/>
</dbReference>
<feature type="region of interest" description="Disordered" evidence="1">
    <location>
        <begin position="798"/>
        <end position="1247"/>
    </location>
</feature>
<feature type="compositionally biased region" description="Basic and acidic residues" evidence="1">
    <location>
        <begin position="1074"/>
        <end position="1084"/>
    </location>
</feature>
<feature type="compositionally biased region" description="Basic and acidic residues" evidence="1">
    <location>
        <begin position="903"/>
        <end position="940"/>
    </location>
</feature>
<dbReference type="Pfam" id="PF21010">
    <property type="entry name" value="HA2_C"/>
    <property type="match status" value="1"/>
</dbReference>
<feature type="region of interest" description="Disordered" evidence="1">
    <location>
        <begin position="64"/>
        <end position="97"/>
    </location>
</feature>
<feature type="compositionally biased region" description="Polar residues" evidence="1">
    <location>
        <begin position="801"/>
        <end position="818"/>
    </location>
</feature>
<dbReference type="PANTHER" id="PTHR18934">
    <property type="entry name" value="ATP-DEPENDENT RNA HELICASE"/>
    <property type="match status" value="1"/>
</dbReference>
<evidence type="ECO:0000256" key="1">
    <source>
        <dbReference type="SAM" id="MobiDB-lite"/>
    </source>
</evidence>
<evidence type="ECO:0000259" key="2">
    <source>
        <dbReference type="PROSITE" id="PS51194"/>
    </source>
</evidence>
<comment type="caution">
    <text evidence="3">The sequence shown here is derived from an EMBL/GenBank/DDBJ whole genome shotgun (WGS) entry which is preliminary data.</text>
</comment>
<evidence type="ECO:0000313" key="4">
    <source>
        <dbReference type="Proteomes" id="UP001432027"/>
    </source>
</evidence>
<feature type="region of interest" description="Disordered" evidence="1">
    <location>
        <begin position="1"/>
        <end position="49"/>
    </location>
</feature>
<dbReference type="PANTHER" id="PTHR18934:SF213">
    <property type="entry name" value="3'-5' RNA HELICASE YTHDC2"/>
    <property type="match status" value="1"/>
</dbReference>
<dbReference type="AlphaFoldDB" id="A0AAV5U2P6"/>
<dbReference type="InterPro" id="IPR011709">
    <property type="entry name" value="DEAD-box_helicase_OB_fold"/>
</dbReference>
<dbReference type="FunFam" id="3.40.50.300:FF:001528">
    <property type="entry name" value="ATP-dependent RNA helicase YTHDC2"/>
    <property type="match status" value="1"/>
</dbReference>
<feature type="compositionally biased region" description="Low complexity" evidence="1">
    <location>
        <begin position="1"/>
        <end position="43"/>
    </location>
</feature>
<feature type="compositionally biased region" description="Low complexity" evidence="1">
    <location>
        <begin position="73"/>
        <end position="82"/>
    </location>
</feature>
<dbReference type="Gene3D" id="1.20.120.1080">
    <property type="match status" value="1"/>
</dbReference>
<dbReference type="InterPro" id="IPR027417">
    <property type="entry name" value="P-loop_NTPase"/>
</dbReference>
<dbReference type="PROSITE" id="PS51194">
    <property type="entry name" value="HELICASE_CTER"/>
    <property type="match status" value="1"/>
</dbReference>
<dbReference type="Proteomes" id="UP001432027">
    <property type="component" value="Unassembled WGS sequence"/>
</dbReference>
<dbReference type="InterPro" id="IPR001650">
    <property type="entry name" value="Helicase_C-like"/>
</dbReference>
<feature type="compositionally biased region" description="Polar residues" evidence="1">
    <location>
        <begin position="1183"/>
        <end position="1192"/>
    </location>
</feature>
<dbReference type="SUPFAM" id="SSF52540">
    <property type="entry name" value="P-loop containing nucleoside triphosphate hydrolases"/>
    <property type="match status" value="1"/>
</dbReference>
<keyword evidence="4" id="KW-1185">Reference proteome</keyword>
<feature type="domain" description="Helicase C-terminal" evidence="2">
    <location>
        <begin position="217"/>
        <end position="385"/>
    </location>
</feature>
<reference evidence="3" key="1">
    <citation type="submission" date="2023-10" db="EMBL/GenBank/DDBJ databases">
        <title>Genome assembly of Pristionchus species.</title>
        <authorList>
            <person name="Yoshida K."/>
            <person name="Sommer R.J."/>
        </authorList>
    </citation>
    <scope>NUCLEOTIDE SEQUENCE</scope>
    <source>
        <strain evidence="3">RS0144</strain>
    </source>
</reference>
<organism evidence="3 4">
    <name type="scientific">Pristionchus entomophagus</name>
    <dbReference type="NCBI Taxonomy" id="358040"/>
    <lineage>
        <taxon>Eukaryota</taxon>
        <taxon>Metazoa</taxon>
        <taxon>Ecdysozoa</taxon>
        <taxon>Nematoda</taxon>
        <taxon>Chromadorea</taxon>
        <taxon>Rhabditida</taxon>
        <taxon>Rhabditina</taxon>
        <taxon>Diplogasteromorpha</taxon>
        <taxon>Diplogasteroidea</taxon>
        <taxon>Neodiplogasteridae</taxon>
        <taxon>Pristionchus</taxon>
    </lineage>
</organism>
<feature type="compositionally biased region" description="Basic and acidic residues" evidence="1">
    <location>
        <begin position="954"/>
        <end position="983"/>
    </location>
</feature>
<dbReference type="SMART" id="SM00490">
    <property type="entry name" value="HELICc"/>
    <property type="match status" value="1"/>
</dbReference>
<dbReference type="InterPro" id="IPR007502">
    <property type="entry name" value="Helicase-assoc_dom"/>
</dbReference>
<dbReference type="Pfam" id="PF07717">
    <property type="entry name" value="OB_NTP_bind"/>
    <property type="match status" value="1"/>
</dbReference>
<feature type="compositionally biased region" description="Basic and acidic residues" evidence="1">
    <location>
        <begin position="1212"/>
        <end position="1247"/>
    </location>
</feature>
<dbReference type="GO" id="GO:0003723">
    <property type="term" value="F:RNA binding"/>
    <property type="evidence" value="ECO:0007669"/>
    <property type="project" value="TreeGrafter"/>
</dbReference>
<dbReference type="EMBL" id="BTSX01000005">
    <property type="protein sequence ID" value="GMT01126.1"/>
    <property type="molecule type" value="Genomic_DNA"/>
</dbReference>
<protein>
    <recommendedName>
        <fullName evidence="2">Helicase C-terminal domain-containing protein</fullName>
    </recommendedName>
</protein>
<dbReference type="Gene3D" id="3.40.50.300">
    <property type="entry name" value="P-loop containing nucleotide triphosphate hydrolases"/>
    <property type="match status" value="1"/>
</dbReference>
<dbReference type="Pfam" id="PF00271">
    <property type="entry name" value="Helicase_C"/>
    <property type="match status" value="1"/>
</dbReference>
<feature type="compositionally biased region" description="Basic and acidic residues" evidence="1">
    <location>
        <begin position="1055"/>
        <end position="1065"/>
    </location>
</feature>
<proteinExistence type="predicted"/>
<name>A0AAV5U2P6_9BILA</name>
<evidence type="ECO:0000313" key="3">
    <source>
        <dbReference type="EMBL" id="GMT01126.1"/>
    </source>
</evidence>
<feature type="compositionally biased region" description="Basic and acidic residues" evidence="1">
    <location>
        <begin position="999"/>
        <end position="1035"/>
    </location>
</feature>